<reference evidence="2" key="1">
    <citation type="submission" date="2020-11" db="EMBL/GenBank/DDBJ databases">
        <authorList>
            <person name="Tran Van P."/>
        </authorList>
    </citation>
    <scope>NUCLEOTIDE SEQUENCE</scope>
</reference>
<protein>
    <recommendedName>
        <fullName evidence="1">DUF5614 domain-containing protein</fullName>
    </recommendedName>
</protein>
<organism evidence="2">
    <name type="scientific">Timema genevievae</name>
    <name type="common">Walking stick</name>
    <dbReference type="NCBI Taxonomy" id="629358"/>
    <lineage>
        <taxon>Eukaryota</taxon>
        <taxon>Metazoa</taxon>
        <taxon>Ecdysozoa</taxon>
        <taxon>Arthropoda</taxon>
        <taxon>Hexapoda</taxon>
        <taxon>Insecta</taxon>
        <taxon>Pterygota</taxon>
        <taxon>Neoptera</taxon>
        <taxon>Polyneoptera</taxon>
        <taxon>Phasmatodea</taxon>
        <taxon>Timematodea</taxon>
        <taxon>Timematoidea</taxon>
        <taxon>Timematidae</taxon>
        <taxon>Timema</taxon>
    </lineage>
</organism>
<name>A0A7R9JTM0_TIMGE</name>
<proteinExistence type="predicted"/>
<dbReference type="EMBL" id="OE839977">
    <property type="protein sequence ID" value="CAD7589148.1"/>
    <property type="molecule type" value="Genomic_DNA"/>
</dbReference>
<sequence length="360" mass="40539">MKVYPDIVQVQDSTPPSSVEIEQSSLNTRTSLYKGFSLLGTQGGGKEHLVGDVLLEAFYSHVAHLLSELHPTSRPFLQSPDDVDVVHVSPIRGQMNIKIKEMIEEGETLINTISKYVYIKGMLKVQAKVAKEIEFLKNVEYNITEHLRDLATSFRDYFHAPNPENLWIRNPLECGDVQLTALSAEEQEALFGVTCDGSLKSFFQEYRLDQFWVKFDEGKNKEIKADHLASTNLHYFKALVSCLISCRNVVAVFQCFYLKTKDGTMKQIKVDIVSESGKVWIKVSARNPKALLQLSLGQGEYGQRSILDQAEDLVACASQCKHQFTPPLGLTALQVNMTQKFIQQLMIVINTNCSDRSPTN</sequence>
<evidence type="ECO:0000313" key="2">
    <source>
        <dbReference type="EMBL" id="CAD7589148.1"/>
    </source>
</evidence>
<dbReference type="InterPro" id="IPR041076">
    <property type="entry name" value="DUF5614"/>
</dbReference>
<feature type="domain" description="DUF5614" evidence="1">
    <location>
        <begin position="211"/>
        <end position="332"/>
    </location>
</feature>
<accession>A0A7R9JTM0</accession>
<dbReference type="AlphaFoldDB" id="A0A7R9JTM0"/>
<dbReference type="PANTHER" id="PTHR13379:SF0">
    <property type="entry name" value="UPF0415 PROTEIN C7ORF25"/>
    <property type="match status" value="1"/>
</dbReference>
<gene>
    <name evidence="2" type="ORF">TGEB3V08_LOCUS3130</name>
</gene>
<evidence type="ECO:0000259" key="1">
    <source>
        <dbReference type="Pfam" id="PF18474"/>
    </source>
</evidence>
<dbReference type="Pfam" id="PF18474">
    <property type="entry name" value="DUF5614"/>
    <property type="match status" value="1"/>
</dbReference>
<dbReference type="PANTHER" id="PTHR13379">
    <property type="entry name" value="UNCHARACTERIZED DUF1308"/>
    <property type="match status" value="1"/>
</dbReference>